<evidence type="ECO:0000256" key="2">
    <source>
        <dbReference type="ARBA" id="ARBA00022741"/>
    </source>
</evidence>
<dbReference type="InterPro" id="IPR027785">
    <property type="entry name" value="UvrD-like_helicase_C"/>
</dbReference>
<dbReference type="Proteomes" id="UP000244884">
    <property type="component" value="Chromosome"/>
</dbReference>
<dbReference type="SUPFAM" id="SSF52540">
    <property type="entry name" value="P-loop containing nucleoside triphosphate hydrolases"/>
    <property type="match status" value="2"/>
</dbReference>
<dbReference type="GO" id="GO:0009338">
    <property type="term" value="C:exodeoxyribonuclease V complex"/>
    <property type="evidence" value="ECO:0007669"/>
    <property type="project" value="InterPro"/>
</dbReference>
<evidence type="ECO:0000259" key="12">
    <source>
        <dbReference type="SMART" id="SM00382"/>
    </source>
</evidence>
<proteinExistence type="inferred from homology"/>
<comment type="subunit">
    <text evidence="11">Heterotrimer of RecB, RecC and RecD. All subunits contribute to DNA-binding.</text>
</comment>
<keyword evidence="6 11" id="KW-0269">Exonuclease</keyword>
<keyword evidence="3 11" id="KW-0227">DNA damage</keyword>
<keyword evidence="2 11" id="KW-0547">Nucleotide-binding</keyword>
<evidence type="ECO:0000256" key="8">
    <source>
        <dbReference type="ARBA" id="ARBA00023125"/>
    </source>
</evidence>
<dbReference type="GO" id="GO:0016887">
    <property type="term" value="F:ATP hydrolysis activity"/>
    <property type="evidence" value="ECO:0007669"/>
    <property type="project" value="RHEA"/>
</dbReference>
<dbReference type="InterPro" id="IPR006344">
    <property type="entry name" value="RecD"/>
</dbReference>
<keyword evidence="1 11" id="KW-0540">Nuclease</keyword>
<evidence type="ECO:0000256" key="6">
    <source>
        <dbReference type="ARBA" id="ARBA00022839"/>
    </source>
</evidence>
<dbReference type="GO" id="GO:0003677">
    <property type="term" value="F:DNA binding"/>
    <property type="evidence" value="ECO:0007669"/>
    <property type="project" value="UniProtKB-UniRule"/>
</dbReference>
<evidence type="ECO:0000256" key="3">
    <source>
        <dbReference type="ARBA" id="ARBA00022763"/>
    </source>
</evidence>
<evidence type="ECO:0000256" key="10">
    <source>
        <dbReference type="ARBA" id="ARBA00023235"/>
    </source>
</evidence>
<dbReference type="GO" id="GO:0008854">
    <property type="term" value="F:exodeoxyribonuclease V activity"/>
    <property type="evidence" value="ECO:0007669"/>
    <property type="project" value="InterPro"/>
</dbReference>
<dbReference type="InterPro" id="IPR049550">
    <property type="entry name" value="RecD_N"/>
</dbReference>
<dbReference type="InterPro" id="IPR027417">
    <property type="entry name" value="P-loop_NTPase"/>
</dbReference>
<dbReference type="PANTHER" id="PTHR43788:SF6">
    <property type="entry name" value="DNA HELICASE B"/>
    <property type="match status" value="1"/>
</dbReference>
<dbReference type="EMBL" id="CP029161">
    <property type="protein sequence ID" value="AWH90349.1"/>
    <property type="molecule type" value="Genomic_DNA"/>
</dbReference>
<protein>
    <recommendedName>
        <fullName evidence="11">RecBCD enzyme subunit RecD</fullName>
        <ecNumber evidence="11">5.6.2.3</ecNumber>
    </recommendedName>
    <alternativeName>
        <fullName evidence="11">DNA 5'-3' helicase subunit RecD</fullName>
    </alternativeName>
    <alternativeName>
        <fullName evidence="11">Exonuclease V subunit RecD</fullName>
        <shortName evidence="11">ExoV subunit RecD</shortName>
    </alternativeName>
    <alternativeName>
        <fullName evidence="11">Helicase/nuclease RecBCD subunit RecD</fullName>
    </alternativeName>
</protein>
<sequence>MINFLKILEKKELIRPIDFYFSKLISHGNNIIMLAAACISFESSNNHIFLPIEYFEKKNFFSIKKKSIIQKIINILNKKKIDWSLELLNHKACSNGSQITPLVLFKKKLYLYKIWNAEQKIFKYLNKDTMNKNIDIEVFSKILNVLFPKKTCHLQKISVALTLIYNIIFITGGPGTGKTSLIIKIIIAIIKTSKKKIKIKLSAPTGKAVARLKEILNNKFLRDNLSEIEKEQISFNPVTIHKLLKISKMPNVDIFCDKKIILLDVLIIDEASMIDILMMYNILSSISNSTKVIFIGDQDQLKPVELGSIFKNICHHSNNKYSSTVKEILEKIIKYSELKKNTNKEYYYISNRICTLKKNYRFKKTSGIYILSNKIHENKKEIFKKLFNNSLENVFFQEHNSIKKYENMINKIIKKTQKYWEIISNKDTIINIIKKFQEHQVLCAIKNSIFGVKFINKILEEKMYKKKMIRKYIFIDNDIWYVGKPIIATKNNKLLNISNGDIGIVNINKEKFFQVSFLGYNREIKNIPINFLKNYDTAWAITVHKAQGSEFNYTTLILPDKNLSILDKNIIYTAITRSKKIINIFSTKKIFMKILSNTNEKILK</sequence>
<dbReference type="HAMAP" id="MF_01487">
    <property type="entry name" value="RecD"/>
    <property type="match status" value="1"/>
</dbReference>
<comment type="catalytic activity">
    <reaction evidence="11">
        <text>ATP + H2O = ADP + phosphate + H(+)</text>
        <dbReference type="Rhea" id="RHEA:13065"/>
        <dbReference type="ChEBI" id="CHEBI:15377"/>
        <dbReference type="ChEBI" id="CHEBI:15378"/>
        <dbReference type="ChEBI" id="CHEBI:30616"/>
        <dbReference type="ChEBI" id="CHEBI:43474"/>
        <dbReference type="ChEBI" id="CHEBI:456216"/>
        <dbReference type="EC" id="5.6.2.3"/>
    </reaction>
</comment>
<dbReference type="CDD" id="cd17933">
    <property type="entry name" value="DEXSc_RecD-like"/>
    <property type="match status" value="1"/>
</dbReference>
<feature type="binding site" evidence="11">
    <location>
        <begin position="172"/>
        <end position="179"/>
    </location>
    <ligand>
        <name>ATP</name>
        <dbReference type="ChEBI" id="CHEBI:30616"/>
    </ligand>
</feature>
<dbReference type="CDD" id="cd18809">
    <property type="entry name" value="SF1_C_RecD"/>
    <property type="match status" value="1"/>
</dbReference>
<keyword evidence="9 11" id="KW-0234">DNA repair</keyword>
<dbReference type="InterPro" id="IPR041851">
    <property type="entry name" value="RecD_N_sf"/>
</dbReference>
<accession>A0A2U8DET4</accession>
<keyword evidence="5 11" id="KW-0347">Helicase</keyword>
<reference evidence="13 14" key="1">
    <citation type="submission" date="2018-04" db="EMBL/GenBank/DDBJ databases">
        <title>Genome sequence of Buchnera aphidicola from Melaphis sacchari.</title>
        <authorList>
            <person name="Geib S.M."/>
            <person name="Palmer N.A."/>
            <person name="Sattler S.E."/>
            <person name="Sarath G."/>
        </authorList>
    </citation>
    <scope>NUCLEOTIDE SEQUENCE [LARGE SCALE GENOMIC DNA]</scope>
    <source>
        <strain evidence="13 14">LSU</strain>
    </source>
</reference>
<evidence type="ECO:0000256" key="7">
    <source>
        <dbReference type="ARBA" id="ARBA00022840"/>
    </source>
</evidence>
<organism evidence="13 14">
    <name type="scientific">Buchnera aphidicola</name>
    <name type="common">Melanaphis sacchari</name>
    <dbReference type="NCBI Taxonomy" id="2173854"/>
    <lineage>
        <taxon>Bacteria</taxon>
        <taxon>Pseudomonadati</taxon>
        <taxon>Pseudomonadota</taxon>
        <taxon>Gammaproteobacteria</taxon>
        <taxon>Enterobacterales</taxon>
        <taxon>Erwiniaceae</taxon>
        <taxon>Buchnera</taxon>
    </lineage>
</organism>
<evidence type="ECO:0000256" key="9">
    <source>
        <dbReference type="ARBA" id="ARBA00023204"/>
    </source>
</evidence>
<dbReference type="GO" id="GO:0005524">
    <property type="term" value="F:ATP binding"/>
    <property type="evidence" value="ECO:0007669"/>
    <property type="project" value="UniProtKB-UniRule"/>
</dbReference>
<dbReference type="Pfam" id="PF13538">
    <property type="entry name" value="UvrD_C_2"/>
    <property type="match status" value="1"/>
</dbReference>
<comment type="function">
    <text evidence="11">A helicase/nuclease that prepares dsDNA breaks (DSB) for recombinational DNA repair. Binds to DSBs and unwinds DNA via a highly rapid and processive ATP-dependent bidirectional helicase activity. Unwinds dsDNA until it encounters a Chi (crossover hotspot instigator) sequence from the 3' direction. Cuts ssDNA a few nucleotides 3' to the Chi site. The properties and activities of the enzyme are changed at Chi. The Chi-altered holoenzyme produces a long 3'-ssDNA overhang and facilitates RecA-binding to the ssDNA for homologous DNA recombination and repair. Holoenzyme degrades any linearized DNA that is unable to undergo homologous recombination. In the holoenzyme this subunit has ssDNA-dependent ATPase and 5'-3' helicase activity. When added to pre-assembled RecBC greatly stimulates nuclease activity and augments holoenzyme processivity. Negatively regulates the RecA-loading ability of RecBCD.</text>
</comment>
<dbReference type="Gene3D" id="3.40.50.300">
    <property type="entry name" value="P-loop containing nucleotide triphosphate hydrolases"/>
    <property type="match status" value="3"/>
</dbReference>
<keyword evidence="4 11" id="KW-0378">Hydrolase</keyword>
<feature type="domain" description="AAA+ ATPase" evidence="12">
    <location>
        <begin position="164"/>
        <end position="320"/>
    </location>
</feature>
<dbReference type="InterPro" id="IPR050534">
    <property type="entry name" value="Coronavir_polyprotein_1ab"/>
</dbReference>
<evidence type="ECO:0000256" key="1">
    <source>
        <dbReference type="ARBA" id="ARBA00022722"/>
    </source>
</evidence>
<evidence type="ECO:0000256" key="5">
    <source>
        <dbReference type="ARBA" id="ARBA00022806"/>
    </source>
</evidence>
<dbReference type="GO" id="GO:0017116">
    <property type="term" value="F:single-stranded DNA helicase activity"/>
    <property type="evidence" value="ECO:0007669"/>
    <property type="project" value="TreeGrafter"/>
</dbReference>
<evidence type="ECO:0000313" key="13">
    <source>
        <dbReference type="EMBL" id="AWH90349.1"/>
    </source>
</evidence>
<comment type="miscellaneous">
    <text evidence="11">In the RecBCD complex, RecB has a slow 3'-5' helicase, an exonuclease activity and loads RecA onto ssDNA, RecD has a fast 5'-3' helicase activity, while RecC stimulates the ATPase and processivity of the RecB helicase and contributes to recognition of the Chi site.</text>
</comment>
<dbReference type="RefSeq" id="WP_158341119.1">
    <property type="nucleotide sequence ID" value="NZ_CP029161.1"/>
</dbReference>
<dbReference type="SMART" id="SM00382">
    <property type="entry name" value="AAA"/>
    <property type="match status" value="1"/>
</dbReference>
<dbReference type="GO" id="GO:0000724">
    <property type="term" value="P:double-strand break repair via homologous recombination"/>
    <property type="evidence" value="ECO:0007669"/>
    <property type="project" value="UniProtKB-UniRule"/>
</dbReference>
<keyword evidence="7 11" id="KW-0067">ATP-binding</keyword>
<dbReference type="AlphaFoldDB" id="A0A2U8DET4"/>
<dbReference type="InterPro" id="IPR003593">
    <property type="entry name" value="AAA+_ATPase"/>
</dbReference>
<dbReference type="OrthoDB" id="9803432at2"/>
<evidence type="ECO:0000256" key="4">
    <source>
        <dbReference type="ARBA" id="ARBA00022801"/>
    </source>
</evidence>
<keyword evidence="8 11" id="KW-0238">DNA-binding</keyword>
<evidence type="ECO:0000256" key="11">
    <source>
        <dbReference type="HAMAP-Rule" id="MF_01487"/>
    </source>
</evidence>
<dbReference type="Gene3D" id="1.10.10.1020">
    <property type="entry name" value="RecBCD complex, subunit RecD, N-terminal domain"/>
    <property type="match status" value="1"/>
</dbReference>
<comment type="similarity">
    <text evidence="11">Belongs to the RecD family.</text>
</comment>
<evidence type="ECO:0000313" key="14">
    <source>
        <dbReference type="Proteomes" id="UP000244884"/>
    </source>
</evidence>
<name>A0A2U8DET4_9GAMM</name>
<gene>
    <name evidence="11 13" type="primary">recD</name>
    <name evidence="13" type="ORF">DD681_00765</name>
</gene>
<keyword evidence="10 11" id="KW-0413">Isomerase</keyword>
<dbReference type="PANTHER" id="PTHR43788">
    <property type="entry name" value="DNA2/NAM7 HELICASE FAMILY MEMBER"/>
    <property type="match status" value="1"/>
</dbReference>
<dbReference type="EC" id="5.6.2.3" evidence="11"/>
<dbReference type="GO" id="GO:0043139">
    <property type="term" value="F:5'-3' DNA helicase activity"/>
    <property type="evidence" value="ECO:0007669"/>
    <property type="project" value="UniProtKB-UniRule"/>
</dbReference>
<dbReference type="Pfam" id="PF13245">
    <property type="entry name" value="AAA_19"/>
    <property type="match status" value="1"/>
</dbReference>
<dbReference type="Pfam" id="PF21185">
    <property type="entry name" value="RecD_N"/>
    <property type="match status" value="1"/>
</dbReference>
<dbReference type="NCBIfam" id="TIGR01447">
    <property type="entry name" value="recD"/>
    <property type="match status" value="1"/>
</dbReference>